<protein>
    <submittedName>
        <fullName evidence="1">Uncharacterized protein</fullName>
    </submittedName>
</protein>
<organism evidence="1 2">
    <name type="scientific">Falsigemmobacter faecalis</name>
    <dbReference type="NCBI Taxonomy" id="2488730"/>
    <lineage>
        <taxon>Bacteria</taxon>
        <taxon>Pseudomonadati</taxon>
        <taxon>Pseudomonadota</taxon>
        <taxon>Alphaproteobacteria</taxon>
        <taxon>Rhodobacterales</taxon>
        <taxon>Paracoccaceae</taxon>
        <taxon>Falsigemmobacter</taxon>
    </lineage>
</organism>
<dbReference type="EMBL" id="RRAZ01000013">
    <property type="protein sequence ID" value="RRH74482.1"/>
    <property type="molecule type" value="Genomic_DNA"/>
</dbReference>
<dbReference type="AlphaFoldDB" id="A0A3P3DLH8"/>
<comment type="caution">
    <text evidence="1">The sequence shown here is derived from an EMBL/GenBank/DDBJ whole genome shotgun (WGS) entry which is preliminary data.</text>
</comment>
<dbReference type="Proteomes" id="UP000282125">
    <property type="component" value="Unassembled WGS sequence"/>
</dbReference>
<proteinExistence type="predicted"/>
<sequence>MPLYVMKKFNGITAEEARELEILEDDFVTKEALESFGLLRKAVLEDMTEAGNEGDMERVEYLDDLYQQLLNFEENLATAIHQNYMLE</sequence>
<dbReference type="RefSeq" id="WP_124964937.1">
    <property type="nucleotide sequence ID" value="NZ_RRAZ01000013.1"/>
</dbReference>
<evidence type="ECO:0000313" key="1">
    <source>
        <dbReference type="EMBL" id="RRH74482.1"/>
    </source>
</evidence>
<evidence type="ECO:0000313" key="2">
    <source>
        <dbReference type="Proteomes" id="UP000282125"/>
    </source>
</evidence>
<name>A0A3P3DLH8_9RHOB</name>
<accession>A0A3P3DLH8</accession>
<dbReference type="OrthoDB" id="9839133at2"/>
<reference evidence="1 2" key="1">
    <citation type="submission" date="2018-11" db="EMBL/GenBank/DDBJ databases">
        <title>Gemmobacter sp. nov., YIM 102744-1 draft genome.</title>
        <authorList>
            <person name="Li G."/>
            <person name="Jiang Y."/>
        </authorList>
    </citation>
    <scope>NUCLEOTIDE SEQUENCE [LARGE SCALE GENOMIC DNA]</scope>
    <source>
        <strain evidence="1 2">YIM 102744-1</strain>
    </source>
</reference>
<gene>
    <name evidence="1" type="ORF">EG244_10380</name>
</gene>
<keyword evidence="2" id="KW-1185">Reference proteome</keyword>